<dbReference type="PANTHER" id="PTHR33365:SF6">
    <property type="entry name" value="OXIDASE USTYA"/>
    <property type="match status" value="1"/>
</dbReference>
<sequence>MEFTPGKHSFVKISMEKSYDDDQGSSVQYDVSEALLGASSSPCVSNRGSKSPKTWIKHNTVKILLTFALVVIAFESIYIVEIQRRANIRFLGPTGLSRERTVPRTIYAHSKYMSNDEDVASRAWDEILAGHGVIALDAEYVAEKNLPPSVALLDDSGNFMYVIEAYHAMHCTKVIREHYILMEQGRAWNWSRPHDMHCFDALRQYIMCNVDDTILWTNGHRETGHGQEKKCNDWDALRDYAESKSANYFDVEPEKGIMHLDNYHAGDGLTW</sequence>
<dbReference type="OrthoDB" id="3687641at2759"/>
<keyword evidence="2" id="KW-1133">Transmembrane helix</keyword>
<dbReference type="Pfam" id="PF11807">
    <property type="entry name" value="UstYa"/>
    <property type="match status" value="1"/>
</dbReference>
<accession>A0A9W9C906</accession>
<evidence type="ECO:0000313" key="3">
    <source>
        <dbReference type="EMBL" id="KAJ4350018.1"/>
    </source>
</evidence>
<dbReference type="InterPro" id="IPR021765">
    <property type="entry name" value="UstYa-like"/>
</dbReference>
<organism evidence="3 4">
    <name type="scientific">Didymosphaeria variabile</name>
    <dbReference type="NCBI Taxonomy" id="1932322"/>
    <lineage>
        <taxon>Eukaryota</taxon>
        <taxon>Fungi</taxon>
        <taxon>Dikarya</taxon>
        <taxon>Ascomycota</taxon>
        <taxon>Pezizomycotina</taxon>
        <taxon>Dothideomycetes</taxon>
        <taxon>Pleosporomycetidae</taxon>
        <taxon>Pleosporales</taxon>
        <taxon>Massarineae</taxon>
        <taxon>Didymosphaeriaceae</taxon>
        <taxon>Didymosphaeria</taxon>
    </lineage>
</organism>
<evidence type="ECO:0000256" key="1">
    <source>
        <dbReference type="ARBA" id="ARBA00035112"/>
    </source>
</evidence>
<evidence type="ECO:0000256" key="2">
    <source>
        <dbReference type="SAM" id="Phobius"/>
    </source>
</evidence>
<dbReference type="AlphaFoldDB" id="A0A9W9C906"/>
<name>A0A9W9C906_9PLEO</name>
<dbReference type="EMBL" id="JAPEUX010000006">
    <property type="protein sequence ID" value="KAJ4350018.1"/>
    <property type="molecule type" value="Genomic_DNA"/>
</dbReference>
<feature type="transmembrane region" description="Helical" evidence="2">
    <location>
        <begin position="61"/>
        <end position="80"/>
    </location>
</feature>
<dbReference type="PANTHER" id="PTHR33365">
    <property type="entry name" value="YALI0B05434P"/>
    <property type="match status" value="1"/>
</dbReference>
<keyword evidence="4" id="KW-1185">Reference proteome</keyword>
<comment type="similarity">
    <text evidence="1">Belongs to the ustYa family.</text>
</comment>
<dbReference type="Proteomes" id="UP001140513">
    <property type="component" value="Unassembled WGS sequence"/>
</dbReference>
<proteinExistence type="inferred from homology"/>
<keyword evidence="2" id="KW-0472">Membrane</keyword>
<gene>
    <name evidence="3" type="ORF">N0V89_008639</name>
</gene>
<reference evidence="3" key="1">
    <citation type="submission" date="2022-10" db="EMBL/GenBank/DDBJ databases">
        <title>Tapping the CABI collections for fungal endophytes: first genome assemblies for Collariella, Neodidymelliopsis, Ascochyta clinopodiicola, Didymella pomorum, Didymosphaeria variabile, Neocosmospora piperis and Neocucurbitaria cava.</title>
        <authorList>
            <person name="Hill R."/>
        </authorList>
    </citation>
    <scope>NUCLEOTIDE SEQUENCE</scope>
    <source>
        <strain evidence="3">IMI 356815</strain>
    </source>
</reference>
<comment type="caution">
    <text evidence="3">The sequence shown here is derived from an EMBL/GenBank/DDBJ whole genome shotgun (WGS) entry which is preliminary data.</text>
</comment>
<evidence type="ECO:0000313" key="4">
    <source>
        <dbReference type="Proteomes" id="UP001140513"/>
    </source>
</evidence>
<protein>
    <submittedName>
        <fullName evidence="3">Uncharacterized protein</fullName>
    </submittedName>
</protein>
<dbReference type="RefSeq" id="XP_056068948.1">
    <property type="nucleotide sequence ID" value="XM_056217392.1"/>
</dbReference>
<dbReference type="GeneID" id="80912169"/>
<dbReference type="GO" id="GO:0043386">
    <property type="term" value="P:mycotoxin biosynthetic process"/>
    <property type="evidence" value="ECO:0007669"/>
    <property type="project" value="InterPro"/>
</dbReference>
<keyword evidence="2" id="KW-0812">Transmembrane</keyword>